<protein>
    <submittedName>
        <fullName evidence="2">Uncharacterized protein</fullName>
    </submittedName>
</protein>
<evidence type="ECO:0000313" key="3">
    <source>
        <dbReference type="Proteomes" id="UP000186246"/>
    </source>
</evidence>
<dbReference type="EMBL" id="FTOJ01000008">
    <property type="protein sequence ID" value="SIS98204.1"/>
    <property type="molecule type" value="Genomic_DNA"/>
</dbReference>
<dbReference type="AlphaFoldDB" id="A0A1N7NIN6"/>
<evidence type="ECO:0000313" key="4">
    <source>
        <dbReference type="Proteomes" id="UP000238314"/>
    </source>
</evidence>
<dbReference type="Proteomes" id="UP000238314">
    <property type="component" value="Unassembled WGS sequence"/>
</dbReference>
<dbReference type="Pfam" id="PF19268">
    <property type="entry name" value="CIS_TMP"/>
    <property type="match status" value="1"/>
</dbReference>
<keyword evidence="4" id="KW-1185">Reference proteome</keyword>
<dbReference type="InterPro" id="IPR045538">
    <property type="entry name" value="CIS_TMP"/>
</dbReference>
<gene>
    <name evidence="1" type="ORF">B0A70_14410</name>
    <name evidence="2" type="ORF">SAMN05421796_10840</name>
</gene>
<reference evidence="2" key="2">
    <citation type="submission" date="2017-01" db="EMBL/GenBank/DDBJ databases">
        <authorList>
            <person name="Mah S.A."/>
            <person name="Swanson W.J."/>
            <person name="Moy G.W."/>
            <person name="Vacquier V.D."/>
        </authorList>
    </citation>
    <scope>NUCLEOTIDE SEQUENCE [LARGE SCALE GENOMIC DNA]</scope>
    <source>
        <strain evidence="2">DSM 21068</strain>
    </source>
</reference>
<dbReference type="OrthoDB" id="1488184at2"/>
<dbReference type="Proteomes" id="UP000186246">
    <property type="component" value="Unassembled WGS sequence"/>
</dbReference>
<organism evidence="2 3">
    <name type="scientific">Chryseobacterium piscicola</name>
    <dbReference type="NCBI Taxonomy" id="551459"/>
    <lineage>
        <taxon>Bacteria</taxon>
        <taxon>Pseudomonadati</taxon>
        <taxon>Bacteroidota</taxon>
        <taxon>Flavobacteriia</taxon>
        <taxon>Flavobacteriales</taxon>
        <taxon>Weeksellaceae</taxon>
        <taxon>Chryseobacterium group</taxon>
        <taxon>Chryseobacterium</taxon>
    </lineage>
</organism>
<dbReference type="STRING" id="551459.SAMN05421796_10840"/>
<proteinExistence type="predicted"/>
<evidence type="ECO:0000313" key="2">
    <source>
        <dbReference type="EMBL" id="SIS98204.1"/>
    </source>
</evidence>
<sequence length="170" mass="19960">MKEEFIYIENAGLIILQPFFTTLFEQLNLIEKNDWKFQNHDHKAVLLMHFLVYGDEFFQEDKMILNKILCGFSSDEVINTNILLSSDEKEACEDLLKAVIKHWSVIGNSSIDSLRAMFLQRNGKIELKNENHELWIEGKVFDILLNQIPWGISITKTPWMEGLLFCHFNH</sequence>
<name>A0A1N7NIN6_9FLAO</name>
<dbReference type="RefSeq" id="WP_076452264.1">
    <property type="nucleotide sequence ID" value="NZ_FTOJ01000008.1"/>
</dbReference>
<reference evidence="3" key="3">
    <citation type="submission" date="2017-01" db="EMBL/GenBank/DDBJ databases">
        <authorList>
            <person name="Varghese N."/>
            <person name="Submissions S."/>
        </authorList>
    </citation>
    <scope>NUCLEOTIDE SEQUENCE [LARGE SCALE GENOMIC DNA]</scope>
    <source>
        <strain evidence="3">DSM 21068</strain>
    </source>
</reference>
<evidence type="ECO:0000313" key="1">
    <source>
        <dbReference type="EMBL" id="PQA90516.1"/>
    </source>
</evidence>
<dbReference type="EMBL" id="MUGO01000024">
    <property type="protein sequence ID" value="PQA90516.1"/>
    <property type="molecule type" value="Genomic_DNA"/>
</dbReference>
<reference evidence="1 4" key="1">
    <citation type="submission" date="2016-11" db="EMBL/GenBank/DDBJ databases">
        <title>Whole genomes of Flavobacteriaceae.</title>
        <authorList>
            <person name="Stine C."/>
            <person name="Li C."/>
            <person name="Tadesse D."/>
        </authorList>
    </citation>
    <scope>NUCLEOTIDE SEQUENCE [LARGE SCALE GENOMIC DNA]</scope>
    <source>
        <strain evidence="1 4">DSM 21068</strain>
    </source>
</reference>
<accession>A0A1N7NIN6</accession>